<evidence type="ECO:0000313" key="8">
    <source>
        <dbReference type="Proteomes" id="UP001432039"/>
    </source>
</evidence>
<proteinExistence type="predicted"/>
<dbReference type="InterPro" id="IPR040570">
    <property type="entry name" value="LAL_C2"/>
</dbReference>
<gene>
    <name evidence="7" type="ORF">OG517_34245</name>
</gene>
<feature type="domain" description="ATP-grasp" evidence="6">
    <location>
        <begin position="130"/>
        <end position="333"/>
    </location>
</feature>
<dbReference type="InterPro" id="IPR011761">
    <property type="entry name" value="ATP-grasp"/>
</dbReference>
<dbReference type="Gene3D" id="3.40.50.20">
    <property type="match status" value="1"/>
</dbReference>
<sequence>MSLHPDGAPVPAGVTHVMVGFGAALLPDLDRLLPPGSLLIVEEPDVVAARGLLPRAAEHPCVAVLITAPIHDEDDLSAMLAAVPRPPAVRAVLPGVEYGVSGAAALADAWGLPGAGPAAARILRDKALLREAADRAGIPQPRWKRVAGPEEVREFRSGTPDGRCVLKPANRQGSLGVQLLDAADDLDEAWKRTVGADEPRLRARRLLPTTFLAEERLDGREVSVECVVSDGRTLFLNITEKLVQGGRHPVEAGHQVPAHLLPAAPERIADVMEQLVEATGFRTGVLHAEWILRDGEHPQLVECAGRVPGDCIHELVDLAHGGSLVADFLTVLGGSDAVTRRTPRRHAAIRFLDCPPGTVESVDGTEHAGAVPGVIKVHIGVGPGAYVGTVSNSHERVGYVVATGESADQVTTRVERAAASVRFRLDADGSGGPAAARTGTPGHDSTGRSTGRHGGGERS</sequence>
<protein>
    <submittedName>
        <fullName evidence="7">ATP-grasp domain-containing protein</fullName>
    </submittedName>
</protein>
<evidence type="ECO:0000256" key="1">
    <source>
        <dbReference type="ARBA" id="ARBA00022598"/>
    </source>
</evidence>
<dbReference type="InterPro" id="IPR013815">
    <property type="entry name" value="ATP_grasp_subdomain_1"/>
</dbReference>
<dbReference type="Pfam" id="PF18603">
    <property type="entry name" value="LAL_C2"/>
    <property type="match status" value="1"/>
</dbReference>
<keyword evidence="8" id="KW-1185">Reference proteome</keyword>
<dbReference type="PANTHER" id="PTHR43585:SF2">
    <property type="entry name" value="ATP-GRASP ENZYME FSQD"/>
    <property type="match status" value="1"/>
</dbReference>
<dbReference type="Proteomes" id="UP001432039">
    <property type="component" value="Chromosome"/>
</dbReference>
<dbReference type="Pfam" id="PF13535">
    <property type="entry name" value="ATP-grasp_4"/>
    <property type="match status" value="1"/>
</dbReference>
<dbReference type="PANTHER" id="PTHR43585">
    <property type="entry name" value="FUMIPYRROLE BIOSYNTHESIS PROTEIN C"/>
    <property type="match status" value="1"/>
</dbReference>
<reference evidence="7" key="1">
    <citation type="submission" date="2022-10" db="EMBL/GenBank/DDBJ databases">
        <title>The complete genomes of actinobacterial strains from the NBC collection.</title>
        <authorList>
            <person name="Joergensen T.S."/>
            <person name="Alvarez Arevalo M."/>
            <person name="Sterndorff E.B."/>
            <person name="Faurdal D."/>
            <person name="Vuksanovic O."/>
            <person name="Mourched A.-S."/>
            <person name="Charusanti P."/>
            <person name="Shaw S."/>
            <person name="Blin K."/>
            <person name="Weber T."/>
        </authorList>
    </citation>
    <scope>NUCLEOTIDE SEQUENCE</scope>
    <source>
        <strain evidence="7">NBC_00248</strain>
    </source>
</reference>
<feature type="region of interest" description="Disordered" evidence="5">
    <location>
        <begin position="425"/>
        <end position="459"/>
    </location>
</feature>
<organism evidence="7 8">
    <name type="scientific">Streptomyces virginiae</name>
    <name type="common">Streptomyces cinnamonensis</name>
    <dbReference type="NCBI Taxonomy" id="1961"/>
    <lineage>
        <taxon>Bacteria</taxon>
        <taxon>Bacillati</taxon>
        <taxon>Actinomycetota</taxon>
        <taxon>Actinomycetes</taxon>
        <taxon>Kitasatosporales</taxon>
        <taxon>Streptomycetaceae</taxon>
        <taxon>Streptomyces</taxon>
    </lineage>
</organism>
<feature type="compositionally biased region" description="Low complexity" evidence="5">
    <location>
        <begin position="433"/>
        <end position="442"/>
    </location>
</feature>
<dbReference type="Gene3D" id="3.30.470.20">
    <property type="entry name" value="ATP-grasp fold, B domain"/>
    <property type="match status" value="1"/>
</dbReference>
<evidence type="ECO:0000256" key="4">
    <source>
        <dbReference type="PROSITE-ProRule" id="PRU00409"/>
    </source>
</evidence>
<dbReference type="RefSeq" id="WP_328964414.1">
    <property type="nucleotide sequence ID" value="NZ_CP108090.1"/>
</dbReference>
<dbReference type="EMBL" id="CP108090">
    <property type="protein sequence ID" value="WUQ16072.1"/>
    <property type="molecule type" value="Genomic_DNA"/>
</dbReference>
<evidence type="ECO:0000256" key="3">
    <source>
        <dbReference type="ARBA" id="ARBA00022840"/>
    </source>
</evidence>
<dbReference type="PROSITE" id="PS50975">
    <property type="entry name" value="ATP_GRASP"/>
    <property type="match status" value="1"/>
</dbReference>
<evidence type="ECO:0000256" key="5">
    <source>
        <dbReference type="SAM" id="MobiDB-lite"/>
    </source>
</evidence>
<keyword evidence="2 4" id="KW-0547">Nucleotide-binding</keyword>
<keyword evidence="3 4" id="KW-0067">ATP-binding</keyword>
<accession>A0ABZ1TLF1</accession>
<evidence type="ECO:0000256" key="2">
    <source>
        <dbReference type="ARBA" id="ARBA00022741"/>
    </source>
</evidence>
<dbReference type="Gene3D" id="3.30.1490.20">
    <property type="entry name" value="ATP-grasp fold, A domain"/>
    <property type="match status" value="1"/>
</dbReference>
<keyword evidence="1" id="KW-0436">Ligase</keyword>
<dbReference type="InterPro" id="IPR052032">
    <property type="entry name" value="ATP-dep_AA_Ligase"/>
</dbReference>
<evidence type="ECO:0000313" key="7">
    <source>
        <dbReference type="EMBL" id="WUQ16072.1"/>
    </source>
</evidence>
<dbReference type="SUPFAM" id="SSF56059">
    <property type="entry name" value="Glutathione synthetase ATP-binding domain-like"/>
    <property type="match status" value="1"/>
</dbReference>
<evidence type="ECO:0000259" key="6">
    <source>
        <dbReference type="PROSITE" id="PS50975"/>
    </source>
</evidence>
<name>A0ABZ1TLF1_STRVG</name>